<feature type="compositionally biased region" description="Basic and acidic residues" evidence="2">
    <location>
        <begin position="91"/>
        <end position="115"/>
    </location>
</feature>
<dbReference type="InterPro" id="IPR052169">
    <property type="entry name" value="CW_Biosynth-Accessory"/>
</dbReference>
<dbReference type="GeneID" id="95375113"/>
<dbReference type="KEGG" id="pchi:PC41400_09865"/>
<evidence type="ECO:0000259" key="3">
    <source>
        <dbReference type="SMART" id="SM00854"/>
    </source>
</evidence>
<sequence length="442" mass="48085">MKKQRLTLLIVSAIFSAVLVTGLMLVKIKMDAVSAPLAAASSEQPVAKTGGDNQPASSAVPAPEKTPVPAASPVPGKTEEPAEAAASEPTGNKETKPADKPANRGETKATEKPKGSQDTAPAVRKKVGDHEAVDLIFAGDALMDWSVKETIKKKGPDYPFQFVKAEVSKADYAFVNLETSVTDATEKDTNQLYNFKSDPPSLKGLKNAGFDLVSIANNHVLDFGRQGFLDTLNHLKQAGLPYIGGGRNAAEAYKAKTVEINGARIKFLAFSRFIPSRDWFAGPDTPGIAQAYDKSAVLPVIRQESKDADYVFVYMHWGVEKNHKPEEWQRTFAKEMIDAGADGIIGSHVHVLQGFEFYKGKPIAYSIGNFLFPDYVKDAKADTGLLSLKLINGKITAEFNPYYIQKDQIVKRDAAYDKKQLDFLQSISYGVKIRGKAIEPAS</sequence>
<dbReference type="RefSeq" id="WP_042230889.1">
    <property type="nucleotide sequence ID" value="NZ_CP026520.1"/>
</dbReference>
<dbReference type="SMART" id="SM00854">
    <property type="entry name" value="PGA_cap"/>
    <property type="match status" value="1"/>
</dbReference>
<dbReference type="SUPFAM" id="SSF56300">
    <property type="entry name" value="Metallo-dependent phosphatases"/>
    <property type="match status" value="1"/>
</dbReference>
<proteinExistence type="inferred from homology"/>
<evidence type="ECO:0000313" key="5">
    <source>
        <dbReference type="EMBL" id="QAV17955.1"/>
    </source>
</evidence>
<protein>
    <submittedName>
        <fullName evidence="4">CapA family protein</fullName>
    </submittedName>
    <submittedName>
        <fullName evidence="5">Capsule biosynthesis protein</fullName>
    </submittedName>
</protein>
<dbReference type="Proteomes" id="UP001527202">
    <property type="component" value="Unassembled WGS sequence"/>
</dbReference>
<comment type="similarity">
    <text evidence="1">Belongs to the CapA family.</text>
</comment>
<dbReference type="InterPro" id="IPR029052">
    <property type="entry name" value="Metallo-depent_PP-like"/>
</dbReference>
<gene>
    <name evidence="4" type="ORF">M5X16_04780</name>
    <name evidence="5" type="ORF">PC41400_09865</name>
</gene>
<reference evidence="4 7" key="2">
    <citation type="submission" date="2022-05" db="EMBL/GenBank/DDBJ databases">
        <title>Genome Sequencing of Bee-Associated Microbes.</title>
        <authorList>
            <person name="Dunlap C."/>
        </authorList>
    </citation>
    <scope>NUCLEOTIDE SEQUENCE [LARGE SCALE GENOMIC DNA]</scope>
    <source>
        <strain evidence="4 7">NRRL B-23120</strain>
    </source>
</reference>
<dbReference type="PANTHER" id="PTHR33393:SF13">
    <property type="entry name" value="PGA BIOSYNTHESIS PROTEIN CAPA"/>
    <property type="match status" value="1"/>
</dbReference>
<dbReference type="PANTHER" id="PTHR33393">
    <property type="entry name" value="POLYGLUTAMINE SYNTHESIS ACCESSORY PROTEIN RV0574C-RELATED"/>
    <property type="match status" value="1"/>
</dbReference>
<name>A0A410WU91_9BACL</name>
<organism evidence="5 6">
    <name type="scientific">Paenibacillus chitinolyticus</name>
    <dbReference type="NCBI Taxonomy" id="79263"/>
    <lineage>
        <taxon>Bacteria</taxon>
        <taxon>Bacillati</taxon>
        <taxon>Bacillota</taxon>
        <taxon>Bacilli</taxon>
        <taxon>Bacillales</taxon>
        <taxon>Paenibacillaceae</taxon>
        <taxon>Paenibacillus</taxon>
    </lineage>
</organism>
<dbReference type="Pfam" id="PF09587">
    <property type="entry name" value="PGA_cap"/>
    <property type="match status" value="1"/>
</dbReference>
<evidence type="ECO:0000256" key="1">
    <source>
        <dbReference type="ARBA" id="ARBA00005662"/>
    </source>
</evidence>
<dbReference type="OrthoDB" id="9810906at2"/>
<accession>A0A410WU91</accession>
<keyword evidence="7" id="KW-1185">Reference proteome</keyword>
<dbReference type="AlphaFoldDB" id="A0A410WU91"/>
<feature type="region of interest" description="Disordered" evidence="2">
    <location>
        <begin position="43"/>
        <end position="127"/>
    </location>
</feature>
<dbReference type="InterPro" id="IPR019079">
    <property type="entry name" value="Capsule_synth_CapA"/>
</dbReference>
<feature type="domain" description="Capsule synthesis protein CapA" evidence="3">
    <location>
        <begin position="134"/>
        <end position="374"/>
    </location>
</feature>
<reference evidence="5 6" key="1">
    <citation type="submission" date="2018-01" db="EMBL/GenBank/DDBJ databases">
        <title>The whole genome sequencing and assembly of Paenibacillus chitinolyticus KCCM 41400 strain.</title>
        <authorList>
            <person name="Kim J.-Y."/>
            <person name="Park M.-K."/>
            <person name="Lee Y.-J."/>
            <person name="Yi H."/>
            <person name="Bahn Y.-S."/>
            <person name="Kim J.F."/>
            <person name="Lee D.-W."/>
        </authorList>
    </citation>
    <scope>NUCLEOTIDE SEQUENCE [LARGE SCALE GENOMIC DNA]</scope>
    <source>
        <strain evidence="5 6">KCCM 41400</strain>
    </source>
</reference>
<dbReference type="Gene3D" id="3.60.21.10">
    <property type="match status" value="1"/>
</dbReference>
<dbReference type="EMBL" id="CP026520">
    <property type="protein sequence ID" value="QAV17955.1"/>
    <property type="molecule type" value="Genomic_DNA"/>
</dbReference>
<dbReference type="CDD" id="cd07381">
    <property type="entry name" value="MPP_CapA"/>
    <property type="match status" value="1"/>
</dbReference>
<evidence type="ECO:0000313" key="6">
    <source>
        <dbReference type="Proteomes" id="UP000288943"/>
    </source>
</evidence>
<evidence type="ECO:0000256" key="2">
    <source>
        <dbReference type="SAM" id="MobiDB-lite"/>
    </source>
</evidence>
<dbReference type="Proteomes" id="UP000288943">
    <property type="component" value="Chromosome"/>
</dbReference>
<evidence type="ECO:0000313" key="7">
    <source>
        <dbReference type="Proteomes" id="UP001527202"/>
    </source>
</evidence>
<dbReference type="EMBL" id="JAMDMJ010000004">
    <property type="protein sequence ID" value="MCY9595091.1"/>
    <property type="molecule type" value="Genomic_DNA"/>
</dbReference>
<evidence type="ECO:0000313" key="4">
    <source>
        <dbReference type="EMBL" id="MCY9595091.1"/>
    </source>
</evidence>